<dbReference type="GO" id="GO:0071770">
    <property type="term" value="P:DIM/DIP cell wall layer assembly"/>
    <property type="evidence" value="ECO:0007669"/>
    <property type="project" value="TreeGrafter"/>
</dbReference>
<dbReference type="GO" id="GO:0004312">
    <property type="term" value="F:fatty acid synthase activity"/>
    <property type="evidence" value="ECO:0007669"/>
    <property type="project" value="TreeGrafter"/>
</dbReference>
<dbReference type="InterPro" id="IPR018201">
    <property type="entry name" value="Ketoacyl_synth_AS"/>
</dbReference>
<dbReference type="Pfam" id="PF16197">
    <property type="entry name" value="KAsynt_C_assoc"/>
    <property type="match status" value="1"/>
</dbReference>
<dbReference type="GO" id="GO:0033068">
    <property type="term" value="P:macrolide biosynthetic process"/>
    <property type="evidence" value="ECO:0007669"/>
    <property type="project" value="UniProtKB-ARBA"/>
</dbReference>
<feature type="non-terminal residue" evidence="6">
    <location>
        <position position="1"/>
    </location>
</feature>
<dbReference type="Proteomes" id="UP000469670">
    <property type="component" value="Unassembled WGS sequence"/>
</dbReference>
<dbReference type="GO" id="GO:0005886">
    <property type="term" value="C:plasma membrane"/>
    <property type="evidence" value="ECO:0007669"/>
    <property type="project" value="TreeGrafter"/>
</dbReference>
<dbReference type="Gene3D" id="3.40.47.10">
    <property type="match status" value="1"/>
</dbReference>
<dbReference type="PANTHER" id="PTHR43775">
    <property type="entry name" value="FATTY ACID SYNTHASE"/>
    <property type="match status" value="1"/>
</dbReference>
<dbReference type="InterPro" id="IPR020841">
    <property type="entry name" value="PKS_Beta-ketoAc_synthase_dom"/>
</dbReference>
<keyword evidence="3" id="KW-0808">Transferase</keyword>
<dbReference type="Pfam" id="PF02801">
    <property type="entry name" value="Ketoacyl-synt_C"/>
    <property type="match status" value="1"/>
</dbReference>
<accession>A0A7K3S2F0</accession>
<evidence type="ECO:0000313" key="6">
    <source>
        <dbReference type="EMBL" id="NEC21122.1"/>
    </source>
</evidence>
<name>A0A7K3S2F0_9ACTN</name>
<gene>
    <name evidence="6" type="ORF">G3I50_23175</name>
</gene>
<proteinExistence type="predicted"/>
<keyword evidence="1" id="KW-0596">Phosphopantetheine</keyword>
<dbReference type="FunFam" id="3.40.47.10:FF:000019">
    <property type="entry name" value="Polyketide synthase type I"/>
    <property type="match status" value="1"/>
</dbReference>
<dbReference type="InterPro" id="IPR016039">
    <property type="entry name" value="Thiolase-like"/>
</dbReference>
<dbReference type="InterPro" id="IPR032821">
    <property type="entry name" value="PKS_assoc"/>
</dbReference>
<protein>
    <submittedName>
        <fullName evidence="6">Polyketide synthase</fullName>
    </submittedName>
</protein>
<keyword evidence="4" id="KW-0012">Acyltransferase</keyword>
<dbReference type="GO" id="GO:0006633">
    <property type="term" value="P:fatty acid biosynthetic process"/>
    <property type="evidence" value="ECO:0007669"/>
    <property type="project" value="InterPro"/>
</dbReference>
<dbReference type="AlphaFoldDB" id="A0A7K3S2F0"/>
<evidence type="ECO:0000313" key="7">
    <source>
        <dbReference type="Proteomes" id="UP000469670"/>
    </source>
</evidence>
<evidence type="ECO:0000259" key="5">
    <source>
        <dbReference type="PROSITE" id="PS52004"/>
    </source>
</evidence>
<dbReference type="InterPro" id="IPR014031">
    <property type="entry name" value="Ketoacyl_synth_C"/>
</dbReference>
<dbReference type="SUPFAM" id="SSF53901">
    <property type="entry name" value="Thiolase-like"/>
    <property type="match status" value="1"/>
</dbReference>
<dbReference type="PROSITE" id="PS00606">
    <property type="entry name" value="KS3_1"/>
    <property type="match status" value="1"/>
</dbReference>
<dbReference type="GO" id="GO:0031177">
    <property type="term" value="F:phosphopantetheine binding"/>
    <property type="evidence" value="ECO:0007669"/>
    <property type="project" value="UniProtKB-ARBA"/>
</dbReference>
<comment type="caution">
    <text evidence="6">The sequence shown here is derived from an EMBL/GenBank/DDBJ whole genome shotgun (WGS) entry which is preliminary data.</text>
</comment>
<feature type="domain" description="Ketosynthase family 3 (KS3)" evidence="5">
    <location>
        <begin position="30"/>
        <end position="456"/>
    </location>
</feature>
<dbReference type="RefSeq" id="WP_164205076.1">
    <property type="nucleotide sequence ID" value="NZ_JAAGMP010001025.1"/>
</dbReference>
<evidence type="ECO:0000256" key="1">
    <source>
        <dbReference type="ARBA" id="ARBA00022450"/>
    </source>
</evidence>
<organism evidence="6 7">
    <name type="scientific">Streptomyces parvus</name>
    <dbReference type="NCBI Taxonomy" id="66428"/>
    <lineage>
        <taxon>Bacteria</taxon>
        <taxon>Bacillati</taxon>
        <taxon>Actinomycetota</taxon>
        <taxon>Actinomycetes</taxon>
        <taxon>Kitasatosporales</taxon>
        <taxon>Streptomycetaceae</taxon>
        <taxon>Streptomyces</taxon>
    </lineage>
</organism>
<evidence type="ECO:0000256" key="4">
    <source>
        <dbReference type="ARBA" id="ARBA00023315"/>
    </source>
</evidence>
<reference evidence="6 7" key="1">
    <citation type="submission" date="2020-01" db="EMBL/GenBank/DDBJ databases">
        <title>Insect and environment-associated Actinomycetes.</title>
        <authorList>
            <person name="Currrie C."/>
            <person name="Chevrette M."/>
            <person name="Carlson C."/>
            <person name="Stubbendieck R."/>
            <person name="Wendt-Pienkowski E."/>
        </authorList>
    </citation>
    <scope>NUCLEOTIDE SEQUENCE [LARGE SCALE GENOMIC DNA]</scope>
    <source>
        <strain evidence="6 7">SID7590</strain>
    </source>
</reference>
<sequence>LPALGTAVASSVLPAPAAPAAPTVADDVGTADIAVIGMAGRFPDAPDLDAFWDNLADGRSSVREVPPERWDPREFYDPDRRAVGRTYSKWAALLDGIDRFDPQFFRMSPLEAEAMDPQQRLFLQTAWQTLEDAGHAGEAPGGRRWGVYVGCATGEYLDLLRADGRSETAHAFLGNSASVLAARIAYHLDLTGPTMAIDTACSSSLVAVHLACESIRNGECDAALAGGVALMLTPRMHILTSKTGMLSPTGCTAPFDASADGIVLGEGVGAVLLKRLDRALADGDRIHGVIRGSGINGDGRTNGITAPSAAGQAALLERVRTRAGIRPEDITYVEAHGTGTPLGDPIEVKALEQALGDGGRAGSHPCGLGSVKGNIGHTTTAAGVAGLLKLLLSLRHRQLPPSVNYTTPNPEIDFGRSRLRPVTALSPWLPGPSGELVGAVSSFGFSGTNAHLLVAESPRHDDTPPEAATMMIPLSARNRPALVRNMTELADRLAADRPALADVATTLGAGRPHHGVREAFVATGTDDLVHQLRAA</sequence>
<dbReference type="PROSITE" id="PS52004">
    <property type="entry name" value="KS3_2"/>
    <property type="match status" value="1"/>
</dbReference>
<dbReference type="Gene3D" id="1.10.1240.100">
    <property type="match status" value="1"/>
</dbReference>
<evidence type="ECO:0000256" key="3">
    <source>
        <dbReference type="ARBA" id="ARBA00022679"/>
    </source>
</evidence>
<dbReference type="InterPro" id="IPR050091">
    <property type="entry name" value="PKS_NRPS_Biosynth_Enz"/>
</dbReference>
<dbReference type="EMBL" id="JAAGMP010001025">
    <property type="protein sequence ID" value="NEC21122.1"/>
    <property type="molecule type" value="Genomic_DNA"/>
</dbReference>
<feature type="non-terminal residue" evidence="6">
    <location>
        <position position="535"/>
    </location>
</feature>
<dbReference type="SMART" id="SM00825">
    <property type="entry name" value="PKS_KS"/>
    <property type="match status" value="1"/>
</dbReference>
<keyword evidence="2" id="KW-0597">Phosphoprotein</keyword>
<evidence type="ECO:0000256" key="2">
    <source>
        <dbReference type="ARBA" id="ARBA00022553"/>
    </source>
</evidence>
<dbReference type="GO" id="GO:0005737">
    <property type="term" value="C:cytoplasm"/>
    <property type="evidence" value="ECO:0007669"/>
    <property type="project" value="TreeGrafter"/>
</dbReference>
<dbReference type="CDD" id="cd00833">
    <property type="entry name" value="PKS"/>
    <property type="match status" value="1"/>
</dbReference>
<dbReference type="InterPro" id="IPR014030">
    <property type="entry name" value="Ketoacyl_synth_N"/>
</dbReference>
<dbReference type="GO" id="GO:0004315">
    <property type="term" value="F:3-oxoacyl-[acyl-carrier-protein] synthase activity"/>
    <property type="evidence" value="ECO:0007669"/>
    <property type="project" value="InterPro"/>
</dbReference>
<dbReference type="PANTHER" id="PTHR43775:SF37">
    <property type="entry name" value="SI:DKEY-61P9.11"/>
    <property type="match status" value="1"/>
</dbReference>
<dbReference type="Pfam" id="PF00109">
    <property type="entry name" value="ketoacyl-synt"/>
    <property type="match status" value="1"/>
</dbReference>